<evidence type="ECO:0000313" key="7">
    <source>
        <dbReference type="Proteomes" id="UP000823749"/>
    </source>
</evidence>
<dbReference type="Pfam" id="PF00035">
    <property type="entry name" value="dsrm"/>
    <property type="match status" value="3"/>
</dbReference>
<protein>
    <recommendedName>
        <fullName evidence="5">DRBM domain-containing protein</fullName>
    </recommendedName>
</protein>
<organism evidence="6 7">
    <name type="scientific">Rhododendron griersonianum</name>
    <dbReference type="NCBI Taxonomy" id="479676"/>
    <lineage>
        <taxon>Eukaryota</taxon>
        <taxon>Viridiplantae</taxon>
        <taxon>Streptophyta</taxon>
        <taxon>Embryophyta</taxon>
        <taxon>Tracheophyta</taxon>
        <taxon>Spermatophyta</taxon>
        <taxon>Magnoliopsida</taxon>
        <taxon>eudicotyledons</taxon>
        <taxon>Gunneridae</taxon>
        <taxon>Pentapetalae</taxon>
        <taxon>asterids</taxon>
        <taxon>Ericales</taxon>
        <taxon>Ericaceae</taxon>
        <taxon>Ericoideae</taxon>
        <taxon>Rhodoreae</taxon>
        <taxon>Rhododendron</taxon>
    </lineage>
</organism>
<dbReference type="Gene3D" id="3.30.160.20">
    <property type="match status" value="3"/>
</dbReference>
<feature type="compositionally biased region" description="Low complexity" evidence="4">
    <location>
        <begin position="324"/>
        <end position="339"/>
    </location>
</feature>
<dbReference type="PANTHER" id="PTHR46031:SF31">
    <property type="entry name" value="DOUBLE-STRANDED RNA-BINDING PROTEIN 1-LIKE"/>
    <property type="match status" value="1"/>
</dbReference>
<evidence type="ECO:0000256" key="2">
    <source>
        <dbReference type="ARBA" id="ARBA00022884"/>
    </source>
</evidence>
<dbReference type="GO" id="GO:0003723">
    <property type="term" value="F:RNA binding"/>
    <property type="evidence" value="ECO:0007669"/>
    <property type="project" value="UniProtKB-UniRule"/>
</dbReference>
<evidence type="ECO:0000256" key="1">
    <source>
        <dbReference type="ARBA" id="ARBA00022737"/>
    </source>
</evidence>
<evidence type="ECO:0000313" key="6">
    <source>
        <dbReference type="EMBL" id="KAG5566422.1"/>
    </source>
</evidence>
<feature type="compositionally biased region" description="Polar residues" evidence="4">
    <location>
        <begin position="302"/>
        <end position="313"/>
    </location>
</feature>
<gene>
    <name evidence="6" type="ORF">RHGRI_002110</name>
</gene>
<sequence length="401" mass="44346">MYKTKLQEVCQGNKWWLPKYSCIKDGPDHAPRFRGSVSVNGVSFDSPSVSKSSKHALNEAAMLAFLHFASPDIQPVAEGAETEETHMSSIIPSNESDVKVGKQHKYKMQLQNYAQSKTLDPPLYSSKSEGPPHALQFQATVTIDGHSFDSPGHFRTLKEAEHVAARVALMSLSSDSFQEASFKMHLFIVLITNFLPFFFVYCLNEEYKTEKCGPPHMLTFFSTVEVEGEIFRGKGGKSHKLAEQNAAKVAYTAFVERKSTRCGDLTSGGSSEEEMLKCSPSPDPSKEFVKQAEETNDEEVVSTENVPLSTMESPTLPKMEETIGSGKSPSSFESPPKSSTLATTDSKREKNAEVKSYLLGNKVRVYTCIPEITFPKGIVLLPIDDCKWVAVSLEFPNEKGN</sequence>
<keyword evidence="1" id="KW-0677">Repeat</keyword>
<dbReference type="EMBL" id="JACTNZ010000001">
    <property type="protein sequence ID" value="KAG5566422.1"/>
    <property type="molecule type" value="Genomic_DNA"/>
</dbReference>
<feature type="compositionally biased region" description="Basic and acidic residues" evidence="4">
    <location>
        <begin position="284"/>
        <end position="293"/>
    </location>
</feature>
<dbReference type="SUPFAM" id="SSF54768">
    <property type="entry name" value="dsRNA-binding domain-like"/>
    <property type="match status" value="3"/>
</dbReference>
<dbReference type="AlphaFoldDB" id="A0AAV6LN77"/>
<evidence type="ECO:0000256" key="3">
    <source>
        <dbReference type="PROSITE-ProRule" id="PRU00266"/>
    </source>
</evidence>
<feature type="domain" description="DRBM" evidence="5">
    <location>
        <begin position="1"/>
        <end position="70"/>
    </location>
</feature>
<evidence type="ECO:0000259" key="5">
    <source>
        <dbReference type="PROSITE" id="PS50137"/>
    </source>
</evidence>
<dbReference type="PROSITE" id="PS50137">
    <property type="entry name" value="DS_RBD"/>
    <property type="match status" value="3"/>
</dbReference>
<dbReference type="SMART" id="SM00358">
    <property type="entry name" value="DSRM"/>
    <property type="match status" value="3"/>
</dbReference>
<keyword evidence="7" id="KW-1185">Reference proteome</keyword>
<feature type="domain" description="DRBM" evidence="5">
    <location>
        <begin position="201"/>
        <end position="256"/>
    </location>
</feature>
<dbReference type="PANTHER" id="PTHR46031">
    <property type="match status" value="1"/>
</dbReference>
<feature type="region of interest" description="Disordered" evidence="4">
    <location>
        <begin position="261"/>
        <end position="350"/>
    </location>
</feature>
<feature type="domain" description="DRBM" evidence="5">
    <location>
        <begin position="105"/>
        <end position="174"/>
    </location>
</feature>
<evidence type="ECO:0000256" key="4">
    <source>
        <dbReference type="SAM" id="MobiDB-lite"/>
    </source>
</evidence>
<reference evidence="6" key="1">
    <citation type="submission" date="2020-08" db="EMBL/GenBank/DDBJ databases">
        <title>Plant Genome Project.</title>
        <authorList>
            <person name="Zhang R.-G."/>
        </authorList>
    </citation>
    <scope>NUCLEOTIDE SEQUENCE</scope>
    <source>
        <strain evidence="6">WSP0</strain>
        <tissue evidence="6">Leaf</tissue>
    </source>
</reference>
<proteinExistence type="predicted"/>
<keyword evidence="2 3" id="KW-0694">RNA-binding</keyword>
<dbReference type="InterPro" id="IPR014720">
    <property type="entry name" value="dsRBD_dom"/>
</dbReference>
<dbReference type="Proteomes" id="UP000823749">
    <property type="component" value="Chromosome 1"/>
</dbReference>
<name>A0AAV6LN77_9ERIC</name>
<accession>A0AAV6LN77</accession>
<comment type="caution">
    <text evidence="6">The sequence shown here is derived from an EMBL/GenBank/DDBJ whole genome shotgun (WGS) entry which is preliminary data.</text>
</comment>